<organism evidence="1 2">
    <name type="scientific">Coemansia nantahalensis</name>
    <dbReference type="NCBI Taxonomy" id="2789366"/>
    <lineage>
        <taxon>Eukaryota</taxon>
        <taxon>Fungi</taxon>
        <taxon>Fungi incertae sedis</taxon>
        <taxon>Zoopagomycota</taxon>
        <taxon>Kickxellomycotina</taxon>
        <taxon>Kickxellomycetes</taxon>
        <taxon>Kickxellales</taxon>
        <taxon>Kickxellaceae</taxon>
        <taxon>Coemansia</taxon>
    </lineage>
</organism>
<comment type="caution">
    <text evidence="1">The sequence shown here is derived from an EMBL/GenBank/DDBJ whole genome shotgun (WGS) entry which is preliminary data.</text>
</comment>
<gene>
    <name evidence="1" type="ORF">IWQ57_005268</name>
</gene>
<keyword evidence="2" id="KW-1185">Reference proteome</keyword>
<dbReference type="Proteomes" id="UP001140234">
    <property type="component" value="Unassembled WGS sequence"/>
</dbReference>
<feature type="non-terminal residue" evidence="1">
    <location>
        <position position="478"/>
    </location>
</feature>
<dbReference type="EMBL" id="JANBUJ010002453">
    <property type="protein sequence ID" value="KAJ2764174.1"/>
    <property type="molecule type" value="Genomic_DNA"/>
</dbReference>
<evidence type="ECO:0000313" key="2">
    <source>
        <dbReference type="Proteomes" id="UP001140234"/>
    </source>
</evidence>
<reference evidence="1" key="1">
    <citation type="submission" date="2022-07" db="EMBL/GenBank/DDBJ databases">
        <title>Phylogenomic reconstructions and comparative analyses of Kickxellomycotina fungi.</title>
        <authorList>
            <person name="Reynolds N.K."/>
            <person name="Stajich J.E."/>
            <person name="Barry K."/>
            <person name="Grigoriev I.V."/>
            <person name="Crous P."/>
            <person name="Smith M.E."/>
        </authorList>
    </citation>
    <scope>NUCLEOTIDE SEQUENCE</scope>
    <source>
        <strain evidence="1">CBS 109366</strain>
    </source>
</reference>
<name>A0ACC1JNJ6_9FUNG</name>
<accession>A0ACC1JNJ6</accession>
<evidence type="ECO:0000313" key="1">
    <source>
        <dbReference type="EMBL" id="KAJ2764174.1"/>
    </source>
</evidence>
<sequence>MAPAATHALTALAHAPVAAREYIVPGYPMDSAQLLPPGGYVPASGAPPDSASRHESASVRSNDQMSGTVTDASGYSQAYWAQGAPHFQPPRTYEVGVPAAAAVPGSTYPHQSPTTAHAQPPMRAAPDSPIAASASPVPAPMPEMREQRRYSPAVSAAAAGPSHALAAAGSGVPPVPTGSSAFAIHSLLNPPIEPPALAPHYPGGGGDVPGSPSSSTAAVLQHLAKENARFRRQSEASAHRQSLAPPAPPPGQAPRNDSSPTSQSSYHSAGYSTWYGRAETVMDYATAKQSFSSMDDASETTTHPSSAYLADAPMPALPPPYAAVASTSATTAAEAMAAFEATVASPTNALRPAGVAPPAAAGQTPLRADQRRSTKPISVLVQVGDGSEESLVHTSSDDGASYGLRAVPHAADLQSVPESGDSQRLLSGGEPGRRATMESLDNVLEYYRTSPTTADAQGHGSAAAASTADGDSAADGDR</sequence>
<protein>
    <submittedName>
        <fullName evidence="1">Uncharacterized protein</fullName>
    </submittedName>
</protein>
<proteinExistence type="predicted"/>